<dbReference type="OrthoDB" id="445936at2759"/>
<dbReference type="EMBL" id="JANIIK010000109">
    <property type="protein sequence ID" value="KAJ3598606.1"/>
    <property type="molecule type" value="Genomic_DNA"/>
</dbReference>
<protein>
    <submittedName>
        <fullName evidence="2">Uncharacterized protein</fullName>
    </submittedName>
</protein>
<evidence type="ECO:0000256" key="1">
    <source>
        <dbReference type="SAM" id="Phobius"/>
    </source>
</evidence>
<comment type="caution">
    <text evidence="2">The sequence shown here is derived from an EMBL/GenBank/DDBJ whole genome shotgun (WGS) entry which is preliminary data.</text>
</comment>
<evidence type="ECO:0000313" key="3">
    <source>
        <dbReference type="Proteomes" id="UP001148018"/>
    </source>
</evidence>
<keyword evidence="1" id="KW-1133">Transmembrane helix</keyword>
<organism evidence="2 3">
    <name type="scientific">Muraenolepis orangiensis</name>
    <name type="common">Patagonian moray cod</name>
    <dbReference type="NCBI Taxonomy" id="630683"/>
    <lineage>
        <taxon>Eukaryota</taxon>
        <taxon>Metazoa</taxon>
        <taxon>Chordata</taxon>
        <taxon>Craniata</taxon>
        <taxon>Vertebrata</taxon>
        <taxon>Euteleostomi</taxon>
        <taxon>Actinopterygii</taxon>
        <taxon>Neopterygii</taxon>
        <taxon>Teleostei</taxon>
        <taxon>Neoteleostei</taxon>
        <taxon>Acanthomorphata</taxon>
        <taxon>Zeiogadaria</taxon>
        <taxon>Gadariae</taxon>
        <taxon>Gadiformes</taxon>
        <taxon>Muraenolepidoidei</taxon>
        <taxon>Muraenolepididae</taxon>
        <taxon>Muraenolepis</taxon>
    </lineage>
</organism>
<dbReference type="Proteomes" id="UP001148018">
    <property type="component" value="Unassembled WGS sequence"/>
</dbReference>
<name>A0A9Q0E3F9_9TELE</name>
<evidence type="ECO:0000313" key="2">
    <source>
        <dbReference type="EMBL" id="KAJ3598606.1"/>
    </source>
</evidence>
<gene>
    <name evidence="2" type="ORF">NHX12_002112</name>
</gene>
<dbReference type="AlphaFoldDB" id="A0A9Q0E3F9"/>
<feature type="transmembrane region" description="Helical" evidence="1">
    <location>
        <begin position="23"/>
        <end position="48"/>
    </location>
</feature>
<keyword evidence="1" id="KW-0812">Transmembrane</keyword>
<sequence length="129" mass="14431">MSLSGGEQQEAIQTLAEELKRRFLVLSQCYFITIGAMATTISTGFHQVKLGDRGGRRRDFNDAGIDTRQAMEHVKASKSGTSGSTIQLKTNFFSIISRPQWVLYLYHVDYQPPMESRGLRAARCSTLPT</sequence>
<proteinExistence type="predicted"/>
<keyword evidence="3" id="KW-1185">Reference proteome</keyword>
<keyword evidence="1" id="KW-0472">Membrane</keyword>
<accession>A0A9Q0E3F9</accession>
<reference evidence="2" key="1">
    <citation type="submission" date="2022-07" db="EMBL/GenBank/DDBJ databases">
        <title>Chromosome-level genome of Muraenolepis orangiensis.</title>
        <authorList>
            <person name="Kim J."/>
        </authorList>
    </citation>
    <scope>NUCLEOTIDE SEQUENCE</scope>
    <source>
        <strain evidence="2">KU_S4_2022</strain>
        <tissue evidence="2">Muscle</tissue>
    </source>
</reference>